<dbReference type="Proteomes" id="UP000069850">
    <property type="component" value="Chromosome 1"/>
</dbReference>
<protein>
    <submittedName>
        <fullName evidence="2">Uncharacterized protein</fullName>
    </submittedName>
</protein>
<sequence>MNLGRGANLPLPASGNNLTREPPVTGTGEVFIRAPSRSTAGAFDPVQCEWIIASNISK</sequence>
<proteinExistence type="predicted"/>
<evidence type="ECO:0000256" key="1">
    <source>
        <dbReference type="SAM" id="MobiDB-lite"/>
    </source>
</evidence>
<dbReference type="AlphaFoldDB" id="A0A0X3BPD9"/>
<dbReference type="KEGG" id="mema:MMAB1_2606"/>
<evidence type="ECO:0000313" key="2">
    <source>
        <dbReference type="EMBL" id="CVK33819.1"/>
    </source>
</evidence>
<name>A0A0X3BPD9_9EURY</name>
<reference evidence="2 3" key="1">
    <citation type="submission" date="2016-01" db="EMBL/GenBank/DDBJ databases">
        <authorList>
            <person name="Manzoor S."/>
        </authorList>
    </citation>
    <scope>NUCLEOTIDE SEQUENCE [LARGE SCALE GENOMIC DNA]</scope>
    <source>
        <strain evidence="2">Methanoculleus sp MAB1</strain>
    </source>
</reference>
<feature type="region of interest" description="Disordered" evidence="1">
    <location>
        <begin position="1"/>
        <end position="26"/>
    </location>
</feature>
<organism evidence="2 3">
    <name type="scientific">Methanoculleus bourgensis</name>
    <dbReference type="NCBI Taxonomy" id="83986"/>
    <lineage>
        <taxon>Archaea</taxon>
        <taxon>Methanobacteriati</taxon>
        <taxon>Methanobacteriota</taxon>
        <taxon>Stenosarchaea group</taxon>
        <taxon>Methanomicrobia</taxon>
        <taxon>Methanomicrobiales</taxon>
        <taxon>Methanomicrobiaceae</taxon>
        <taxon>Methanoculleus</taxon>
    </lineage>
</organism>
<accession>A0A0X3BPD9</accession>
<gene>
    <name evidence="2" type="ORF">MMAB1_2606</name>
</gene>
<evidence type="ECO:0000313" key="3">
    <source>
        <dbReference type="Proteomes" id="UP000069850"/>
    </source>
</evidence>
<dbReference type="EMBL" id="LT158599">
    <property type="protein sequence ID" value="CVK33819.1"/>
    <property type="molecule type" value="Genomic_DNA"/>
</dbReference>